<organism evidence="1 2">
    <name type="scientific">Mangrovibacterium diazotrophicum</name>
    <dbReference type="NCBI Taxonomy" id="1261403"/>
    <lineage>
        <taxon>Bacteria</taxon>
        <taxon>Pseudomonadati</taxon>
        <taxon>Bacteroidota</taxon>
        <taxon>Bacteroidia</taxon>
        <taxon>Marinilabiliales</taxon>
        <taxon>Prolixibacteraceae</taxon>
        <taxon>Mangrovibacterium</taxon>
    </lineage>
</organism>
<accession>A0A419W6Q8</accession>
<proteinExistence type="predicted"/>
<evidence type="ECO:0000313" key="1">
    <source>
        <dbReference type="EMBL" id="RKD91139.1"/>
    </source>
</evidence>
<name>A0A419W6Q8_9BACT</name>
<protein>
    <submittedName>
        <fullName evidence="1">Uncharacterized protein</fullName>
    </submittedName>
</protein>
<gene>
    <name evidence="1" type="ORF">BC643_1488</name>
</gene>
<evidence type="ECO:0000313" key="2">
    <source>
        <dbReference type="Proteomes" id="UP000283387"/>
    </source>
</evidence>
<keyword evidence="2" id="KW-1185">Reference proteome</keyword>
<dbReference type="AlphaFoldDB" id="A0A419W6Q8"/>
<dbReference type="Proteomes" id="UP000283387">
    <property type="component" value="Unassembled WGS sequence"/>
</dbReference>
<dbReference type="EMBL" id="RAPN01000001">
    <property type="protein sequence ID" value="RKD91139.1"/>
    <property type="molecule type" value="Genomic_DNA"/>
</dbReference>
<reference evidence="1 2" key="1">
    <citation type="submission" date="2018-09" db="EMBL/GenBank/DDBJ databases">
        <title>Genomic Encyclopedia of Archaeal and Bacterial Type Strains, Phase II (KMG-II): from individual species to whole genera.</title>
        <authorList>
            <person name="Goeker M."/>
        </authorList>
    </citation>
    <scope>NUCLEOTIDE SEQUENCE [LARGE SCALE GENOMIC DNA]</scope>
    <source>
        <strain evidence="1 2">DSM 27148</strain>
    </source>
</reference>
<comment type="caution">
    <text evidence="1">The sequence shown here is derived from an EMBL/GenBank/DDBJ whole genome shotgun (WGS) entry which is preliminary data.</text>
</comment>
<sequence>MTSWSIKTPFEYILSLQGLFGNDRQDDFFPTVSFFCTNSTGKFLVASPV</sequence>